<keyword evidence="3" id="KW-1185">Reference proteome</keyword>
<dbReference type="RefSeq" id="WP_071457341.1">
    <property type="nucleotide sequence ID" value="NZ_CP017267.1"/>
</dbReference>
<evidence type="ECO:0000313" key="2">
    <source>
        <dbReference type="EMBL" id="APB31741.1"/>
    </source>
</evidence>
<dbReference type="STRING" id="519472.BHY08_07830"/>
<dbReference type="CDD" id="cd00761">
    <property type="entry name" value="Glyco_tranf_GTA_type"/>
    <property type="match status" value="1"/>
</dbReference>
<dbReference type="GO" id="GO:0016758">
    <property type="term" value="F:hexosyltransferase activity"/>
    <property type="evidence" value="ECO:0007669"/>
    <property type="project" value="UniProtKB-ARBA"/>
</dbReference>
<dbReference type="EMBL" id="CP017267">
    <property type="protein sequence ID" value="APB31741.1"/>
    <property type="molecule type" value="Genomic_DNA"/>
</dbReference>
<evidence type="ECO:0000313" key="3">
    <source>
        <dbReference type="Proteomes" id="UP000191200"/>
    </source>
</evidence>
<dbReference type="AlphaFoldDB" id="A0A1J0A719"/>
<dbReference type="OrthoDB" id="9802649at2"/>
<dbReference type="InterPro" id="IPR029044">
    <property type="entry name" value="Nucleotide-diphossugar_trans"/>
</dbReference>
<feature type="domain" description="Glycosyltransferase 2-like" evidence="1">
    <location>
        <begin position="7"/>
        <end position="166"/>
    </location>
</feature>
<dbReference type="SUPFAM" id="SSF53448">
    <property type="entry name" value="Nucleotide-diphospho-sugar transferases"/>
    <property type="match status" value="1"/>
</dbReference>
<dbReference type="KEGG" id="vte:BHY08_07830"/>
<dbReference type="Gene3D" id="3.90.550.10">
    <property type="entry name" value="Spore Coat Polysaccharide Biosynthesis Protein SpsA, Chain A"/>
    <property type="match status" value="1"/>
</dbReference>
<dbReference type="Proteomes" id="UP000191200">
    <property type="component" value="Chromosome"/>
</dbReference>
<name>A0A1J0A719_9ENTE</name>
<sequence>MEESLVSIIMPAYNAEKYLHISIESVLNQTYKSWELLICDDCSTDNTFSIITKYSKLDKRIKAYQLSTNQGAASARNFAIEKASGDYISFLDSDDMWKNNKLEKQISWMQRNNINFSCTYYGKIDENNRDLGQLVLYDERVDYFGLLKNCPGNSTVVYDSKKLGKFYISNIKKRNDYLMWLQVIKSSTYLYCLEEELSYHRIVEGSLSSSKKTLLKYHWYIYRNHEKISLLKSTYLINYWVCKGIKNKIISYYKRKEY</sequence>
<organism evidence="2 3">
    <name type="scientific">Vagococcus teuberi</name>
    <dbReference type="NCBI Taxonomy" id="519472"/>
    <lineage>
        <taxon>Bacteria</taxon>
        <taxon>Bacillati</taxon>
        <taxon>Bacillota</taxon>
        <taxon>Bacilli</taxon>
        <taxon>Lactobacillales</taxon>
        <taxon>Enterococcaceae</taxon>
        <taxon>Vagococcus</taxon>
    </lineage>
</organism>
<dbReference type="Pfam" id="PF00535">
    <property type="entry name" value="Glycos_transf_2"/>
    <property type="match status" value="1"/>
</dbReference>
<dbReference type="PANTHER" id="PTHR22916:SF3">
    <property type="entry name" value="UDP-GLCNAC:BETAGAL BETA-1,3-N-ACETYLGLUCOSAMINYLTRANSFERASE-LIKE PROTEIN 1"/>
    <property type="match status" value="1"/>
</dbReference>
<gene>
    <name evidence="2" type="ORF">BHY08_07830</name>
</gene>
<proteinExistence type="predicted"/>
<protein>
    <submittedName>
        <fullName evidence="2">Glycosyl transferase</fullName>
    </submittedName>
</protein>
<dbReference type="PANTHER" id="PTHR22916">
    <property type="entry name" value="GLYCOSYLTRANSFERASE"/>
    <property type="match status" value="1"/>
</dbReference>
<dbReference type="InterPro" id="IPR001173">
    <property type="entry name" value="Glyco_trans_2-like"/>
</dbReference>
<accession>A0A1J0A719</accession>
<reference evidence="2 3" key="1">
    <citation type="submission" date="2016-09" db="EMBL/GenBank/DDBJ databases">
        <title>Vagococcus teuberi sp. nov., isolated from the Malian artisanal sour milk fene.</title>
        <authorList>
            <person name="Wullschleger S."/>
            <person name="Seifert C."/>
            <person name="Baumgartner S."/>
            <person name="Lacroix C."/>
            <person name="Bonfoh B."/>
            <person name="Stevens M.J."/>
            <person name="Meile L."/>
        </authorList>
    </citation>
    <scope>NUCLEOTIDE SEQUENCE [LARGE SCALE GENOMIC DNA]</scope>
    <source>
        <strain evidence="2 3">DSM 21459</strain>
    </source>
</reference>
<keyword evidence="2" id="KW-0808">Transferase</keyword>
<evidence type="ECO:0000259" key="1">
    <source>
        <dbReference type="Pfam" id="PF00535"/>
    </source>
</evidence>